<dbReference type="NCBIfam" id="NF033542">
    <property type="entry name" value="transpos_IS110"/>
    <property type="match status" value="1"/>
</dbReference>
<dbReference type="InterPro" id="IPR002525">
    <property type="entry name" value="Transp_IS110-like_N"/>
</dbReference>
<comment type="caution">
    <text evidence="3">The sequence shown here is derived from an EMBL/GenBank/DDBJ whole genome shotgun (WGS) entry which is preliminary data.</text>
</comment>
<gene>
    <name evidence="3" type="ORF">WQE_19924</name>
</gene>
<feature type="domain" description="Transposase IS110-like N-terminal" evidence="1">
    <location>
        <begin position="30"/>
        <end position="175"/>
    </location>
</feature>
<evidence type="ECO:0000259" key="2">
    <source>
        <dbReference type="Pfam" id="PF02371"/>
    </source>
</evidence>
<dbReference type="Pfam" id="PF02371">
    <property type="entry name" value="Transposase_20"/>
    <property type="match status" value="1"/>
</dbReference>
<evidence type="ECO:0000313" key="4">
    <source>
        <dbReference type="Proteomes" id="UP000004980"/>
    </source>
</evidence>
<dbReference type="InterPro" id="IPR003346">
    <property type="entry name" value="Transposase_20"/>
</dbReference>
<proteinExistence type="predicted"/>
<reference evidence="3 4" key="1">
    <citation type="journal article" date="2012" name="J. Bacteriol.">
        <title>Draft Genome Sequence of the Soil Bacterium Burkholderia terrae Strain BS001, Which Interacts with Fungal Surface Structures.</title>
        <authorList>
            <person name="Nazir R."/>
            <person name="Hansen M.A."/>
            <person name="Sorensen S."/>
            <person name="van Elsas J.D."/>
        </authorList>
    </citation>
    <scope>NUCLEOTIDE SEQUENCE [LARGE SCALE GENOMIC DNA]</scope>
    <source>
        <strain evidence="3 4">BS001</strain>
    </source>
</reference>
<dbReference type="Pfam" id="PF01548">
    <property type="entry name" value="DEDD_Tnp_IS110"/>
    <property type="match status" value="1"/>
</dbReference>
<dbReference type="Proteomes" id="UP000004980">
    <property type="component" value="Unassembled WGS sequence"/>
</dbReference>
<accession>A0ABP2PNZ9</accession>
<keyword evidence="4" id="KW-1185">Reference proteome</keyword>
<evidence type="ECO:0000313" key="3">
    <source>
        <dbReference type="EMBL" id="EIM99259.1"/>
    </source>
</evidence>
<dbReference type="EMBL" id="AKAU01000103">
    <property type="protein sequence ID" value="EIM99259.1"/>
    <property type="molecule type" value="Genomic_DNA"/>
</dbReference>
<organism evidence="3 4">
    <name type="scientific">Paraburkholderia hospita</name>
    <dbReference type="NCBI Taxonomy" id="169430"/>
    <lineage>
        <taxon>Bacteria</taxon>
        <taxon>Pseudomonadati</taxon>
        <taxon>Pseudomonadota</taxon>
        <taxon>Betaproteobacteria</taxon>
        <taxon>Burkholderiales</taxon>
        <taxon>Burkholderiaceae</taxon>
        <taxon>Paraburkholderia</taxon>
    </lineage>
</organism>
<evidence type="ECO:0000259" key="1">
    <source>
        <dbReference type="Pfam" id="PF01548"/>
    </source>
</evidence>
<protein>
    <submittedName>
        <fullName evidence="3">Transposase IS116/IS110/IS902 family protein</fullName>
    </submittedName>
</protein>
<feature type="domain" description="Transposase IS116/IS110/IS902 C-terminal" evidence="2">
    <location>
        <begin position="246"/>
        <end position="318"/>
    </location>
</feature>
<sequence length="397" mass="44907">MLSEPHDADVPHPAISDTEASMENDSTLYVGLDVHKDSITVAYAIGTGEVELLGKIGTTQADIERLCKRRQSKARNIRIVYEAGPCGYGLYRQLVRKGFECMVCAPSLIPRKPSDHIKTDRRDAAKLVRSLRAGDLSAVYVPSVEDEAFRDLARAWVIAKDDLKRARQRVKAFLLSHGVRYTGSADWRPAHRRWVSAYSFDSAWQQFAFEELRRAIEDRLAQCDRLESALREAVVNWRFYPAVLGLQAMRGVQFTTAVGMLAELGDLSRFVHPRQLMAWLGVTPSEHSSGGKRRQGSITKSGNSYARKLLVEAAWSYRHPARVSPDIQRRHEGLPKPIVDRAWDAQVRLCRRYRKLVARGKQKNIAVVAVARELSGFIWDICRLSLSLAIPRERQMS</sequence>
<dbReference type="InterPro" id="IPR047650">
    <property type="entry name" value="Transpos_IS110"/>
</dbReference>
<dbReference type="PANTHER" id="PTHR33055">
    <property type="entry name" value="TRANSPOSASE FOR INSERTION SEQUENCE ELEMENT IS1111A"/>
    <property type="match status" value="1"/>
</dbReference>
<name>A0ABP2PNZ9_9BURK</name>
<dbReference type="PANTHER" id="PTHR33055:SF15">
    <property type="entry name" value="TRANSPOSASE-RELATED"/>
    <property type="match status" value="1"/>
</dbReference>